<dbReference type="GO" id="GO:0045892">
    <property type="term" value="P:negative regulation of DNA-templated transcription"/>
    <property type="evidence" value="ECO:0007669"/>
    <property type="project" value="UniProtKB-ARBA"/>
</dbReference>
<evidence type="ECO:0000313" key="1">
    <source>
        <dbReference type="EMBL" id="OIQ53288.1"/>
    </source>
</evidence>
<dbReference type="PANTHER" id="PTHR33677">
    <property type="entry name" value="TRANSCRIPTIONAL REPRESSOR FRMR-RELATED"/>
    <property type="match status" value="1"/>
</dbReference>
<dbReference type="GO" id="GO:0003677">
    <property type="term" value="F:DNA binding"/>
    <property type="evidence" value="ECO:0007669"/>
    <property type="project" value="InterPro"/>
</dbReference>
<proteinExistence type="predicted"/>
<dbReference type="CDD" id="cd10148">
    <property type="entry name" value="CsoR-like_DUF156"/>
    <property type="match status" value="1"/>
</dbReference>
<dbReference type="Pfam" id="PF02583">
    <property type="entry name" value="Trns_repr_metal"/>
    <property type="match status" value="1"/>
</dbReference>
<dbReference type="Gene3D" id="1.20.58.1000">
    <property type="entry name" value="Metal-sensitive repressor, helix protomer"/>
    <property type="match status" value="1"/>
</dbReference>
<protein>
    <submittedName>
        <fullName evidence="1">Copper-sensing transcriptional repressor CsoR</fullName>
    </submittedName>
</protein>
<gene>
    <name evidence="1" type="primary">csoR_2</name>
    <name evidence="1" type="ORF">MOTE_25020</name>
</gene>
<dbReference type="GO" id="GO:0046872">
    <property type="term" value="F:metal ion binding"/>
    <property type="evidence" value="ECO:0007669"/>
    <property type="project" value="InterPro"/>
</dbReference>
<organism evidence="1 2">
    <name type="scientific">Neomoorella thermoacetica</name>
    <name type="common">Clostridium thermoaceticum</name>
    <dbReference type="NCBI Taxonomy" id="1525"/>
    <lineage>
        <taxon>Bacteria</taxon>
        <taxon>Bacillati</taxon>
        <taxon>Bacillota</taxon>
        <taxon>Clostridia</taxon>
        <taxon>Neomoorellales</taxon>
        <taxon>Neomoorellaceae</taxon>
        <taxon>Neomoorella</taxon>
    </lineage>
</organism>
<dbReference type="EMBL" id="MDDC01000034">
    <property type="protein sequence ID" value="OIQ53288.1"/>
    <property type="molecule type" value="Genomic_DNA"/>
</dbReference>
<dbReference type="AlphaFoldDB" id="A0A1J5N4F6"/>
<dbReference type="Proteomes" id="UP000182811">
    <property type="component" value="Unassembled WGS sequence"/>
</dbReference>
<dbReference type="PANTHER" id="PTHR33677:SF3">
    <property type="entry name" value="COPPER-SENSING TRANSCRIPTIONAL REPRESSOR RICR"/>
    <property type="match status" value="1"/>
</dbReference>
<comment type="caution">
    <text evidence="1">The sequence shown here is derived from an EMBL/GenBank/DDBJ whole genome shotgun (WGS) entry which is preliminary data.</text>
</comment>
<dbReference type="OrthoDB" id="9811244at2"/>
<accession>A0A1J5N4F6</accession>
<reference evidence="1 2" key="1">
    <citation type="submission" date="2016-08" db="EMBL/GenBank/DDBJ databases">
        <title>Genome-based comparison of Moorella thermoacetic strains.</title>
        <authorList>
            <person name="Poehlein A."/>
            <person name="Bengelsdorf F.R."/>
            <person name="Esser C."/>
            <person name="Duerre P."/>
            <person name="Daniel R."/>
        </authorList>
    </citation>
    <scope>NUCLEOTIDE SEQUENCE [LARGE SCALE GENOMIC DNA]</scope>
    <source>
        <strain evidence="1 2">DSM 21394</strain>
    </source>
</reference>
<dbReference type="InterPro" id="IPR038390">
    <property type="entry name" value="Metal_Tscrpt_repr_sf"/>
</dbReference>
<dbReference type="InterPro" id="IPR003735">
    <property type="entry name" value="Metal_Tscrpt_repr"/>
</dbReference>
<name>A0A1J5N4F6_NEOTH</name>
<evidence type="ECO:0000313" key="2">
    <source>
        <dbReference type="Proteomes" id="UP000182811"/>
    </source>
</evidence>
<sequence>MKKAPVYRQEVQEELLARLKRIEGQVRGVSKMIQDQRGCGEVVIQLAAIKAAINQVAMTTLACHLADEIMEGLGGGKELKDILPDIMQVFRKFT</sequence>